<dbReference type="Pfam" id="PF08085">
    <property type="entry name" value="Entericidin"/>
    <property type="match status" value="1"/>
</dbReference>
<evidence type="ECO:0000256" key="4">
    <source>
        <dbReference type="ARBA" id="ARBA00023136"/>
    </source>
</evidence>
<dbReference type="GO" id="GO:0009636">
    <property type="term" value="P:response to toxic substance"/>
    <property type="evidence" value="ECO:0007669"/>
    <property type="project" value="InterPro"/>
</dbReference>
<evidence type="ECO:0000256" key="6">
    <source>
        <dbReference type="ARBA" id="ARBA00023288"/>
    </source>
</evidence>
<proteinExistence type="inferred from homology"/>
<keyword evidence="5" id="KW-0564">Palmitate</keyword>
<dbReference type="EMBL" id="CADIKM010000006">
    <property type="protein sequence ID" value="CAB3784766.1"/>
    <property type="molecule type" value="Genomic_DNA"/>
</dbReference>
<evidence type="ECO:0000256" key="5">
    <source>
        <dbReference type="ARBA" id="ARBA00023139"/>
    </source>
</evidence>
<gene>
    <name evidence="8" type="ORF">LMG28138_01874</name>
</gene>
<evidence type="ECO:0008006" key="10">
    <source>
        <dbReference type="Google" id="ProtNLM"/>
    </source>
</evidence>
<dbReference type="RefSeq" id="WP_175104468.1">
    <property type="nucleotide sequence ID" value="NZ_CADIKM010000006.1"/>
</dbReference>
<dbReference type="InterPro" id="IPR012556">
    <property type="entry name" value="Entericidin"/>
</dbReference>
<evidence type="ECO:0000256" key="3">
    <source>
        <dbReference type="ARBA" id="ARBA00022729"/>
    </source>
</evidence>
<organism evidence="8 9">
    <name type="scientific">Pararobbsia alpina</name>
    <dbReference type="NCBI Taxonomy" id="621374"/>
    <lineage>
        <taxon>Bacteria</taxon>
        <taxon>Pseudomonadati</taxon>
        <taxon>Pseudomonadota</taxon>
        <taxon>Betaproteobacteria</taxon>
        <taxon>Burkholderiales</taxon>
        <taxon>Burkholderiaceae</taxon>
        <taxon>Pararobbsia</taxon>
    </lineage>
</organism>
<comment type="similarity">
    <text evidence="1">Belongs to the EcnA/EcnB lipoprotein family.</text>
</comment>
<keyword evidence="9" id="KW-1185">Reference proteome</keyword>
<keyword evidence="2" id="KW-1003">Cell membrane</keyword>
<name>A0A6S7B289_9BURK</name>
<keyword evidence="4" id="KW-0472">Membrane</keyword>
<keyword evidence="3 7" id="KW-0732">Signal</keyword>
<feature type="chain" id="PRO_5029013857" description="Entericidin B membrane lipoprotein" evidence="7">
    <location>
        <begin position="19"/>
        <end position="44"/>
    </location>
</feature>
<dbReference type="PROSITE" id="PS51257">
    <property type="entry name" value="PROKAR_LIPOPROTEIN"/>
    <property type="match status" value="1"/>
</dbReference>
<accession>A0A6S7B289</accession>
<dbReference type="GO" id="GO:0016020">
    <property type="term" value="C:membrane"/>
    <property type="evidence" value="ECO:0007669"/>
    <property type="project" value="InterPro"/>
</dbReference>
<evidence type="ECO:0000256" key="2">
    <source>
        <dbReference type="ARBA" id="ARBA00022475"/>
    </source>
</evidence>
<evidence type="ECO:0000313" key="8">
    <source>
        <dbReference type="EMBL" id="CAB3784766.1"/>
    </source>
</evidence>
<sequence>MTRLIALVLLTSTVFLSACNTVAGAGQDIQKGGAAIENSADEHK</sequence>
<evidence type="ECO:0000256" key="1">
    <source>
        <dbReference type="ARBA" id="ARBA00010296"/>
    </source>
</evidence>
<protein>
    <recommendedName>
        <fullName evidence="10">Entericidin B membrane lipoprotein</fullName>
    </recommendedName>
</protein>
<evidence type="ECO:0000256" key="7">
    <source>
        <dbReference type="SAM" id="SignalP"/>
    </source>
</evidence>
<dbReference type="AlphaFoldDB" id="A0A6S7B289"/>
<evidence type="ECO:0000313" key="9">
    <source>
        <dbReference type="Proteomes" id="UP000494115"/>
    </source>
</evidence>
<keyword evidence="6" id="KW-0449">Lipoprotein</keyword>
<feature type="signal peptide" evidence="7">
    <location>
        <begin position="1"/>
        <end position="18"/>
    </location>
</feature>
<dbReference type="Proteomes" id="UP000494115">
    <property type="component" value="Unassembled WGS sequence"/>
</dbReference>
<reference evidence="8 9" key="1">
    <citation type="submission" date="2020-04" db="EMBL/GenBank/DDBJ databases">
        <authorList>
            <person name="De Canck E."/>
        </authorList>
    </citation>
    <scope>NUCLEOTIDE SEQUENCE [LARGE SCALE GENOMIC DNA]</scope>
    <source>
        <strain evidence="8 9">LMG 28138</strain>
    </source>
</reference>